<organism evidence="4 5">
    <name type="scientific">Longivirga aurantiaca</name>
    <dbReference type="NCBI Taxonomy" id="1837743"/>
    <lineage>
        <taxon>Bacteria</taxon>
        <taxon>Bacillati</taxon>
        <taxon>Actinomycetota</taxon>
        <taxon>Actinomycetes</taxon>
        <taxon>Sporichthyales</taxon>
        <taxon>Sporichthyaceae</taxon>
        <taxon>Longivirga</taxon>
    </lineage>
</organism>
<feature type="signal peptide" evidence="2">
    <location>
        <begin position="1"/>
        <end position="19"/>
    </location>
</feature>
<feature type="domain" description="Beta-lactamase-related" evidence="3">
    <location>
        <begin position="69"/>
        <end position="386"/>
    </location>
</feature>
<keyword evidence="2" id="KW-0732">Signal</keyword>
<evidence type="ECO:0000313" key="5">
    <source>
        <dbReference type="Proteomes" id="UP001596138"/>
    </source>
</evidence>
<dbReference type="PROSITE" id="PS51257">
    <property type="entry name" value="PROKAR_LIPOPROTEIN"/>
    <property type="match status" value="1"/>
</dbReference>
<feature type="chain" id="PRO_5046281558" evidence="2">
    <location>
        <begin position="20"/>
        <end position="403"/>
    </location>
</feature>
<keyword evidence="5" id="KW-1185">Reference proteome</keyword>
<sequence>MRRFIAILAAAATFVLTLASCGGSDGSTSGSSSPAVSNSPTTTSSPSWPKPTNAALPKAMVDQLQAQLTSYIAEKKLVGVTASVVTRDGMWAGAAGVDGAGKTLSPDSAMVIASTTKTFTAAEILLLSAQGKINLDAPVTDYVSLPFDAQGATVRQLATMTSGFPDLPEATIRPKVSADLTKEWKCTDVVALVDPKAARKGSLGGAAAYNGLNYYVLGMVIEKVTSKPLADAIRTDLLVPAGVTRVWTQTGDKPEKPSAPLAMPVDDTTNPVVDATSGYLPSAAAATSSCAGAGMAADAPSLARWGYLLYGGYVIDNSLVKTMTTPNPMGGDNSYGFGTMIDSDNGDPLWGHAGNYTQYTSILLVWPKTSTVVSVLVPMTGGTDNDVRGDLAFQLKQTATASN</sequence>
<dbReference type="EC" id="3.-.-.-" evidence="4"/>
<dbReference type="InterPro" id="IPR012338">
    <property type="entry name" value="Beta-lactam/transpept-like"/>
</dbReference>
<dbReference type="SUPFAM" id="SSF56601">
    <property type="entry name" value="beta-lactamase/transpeptidase-like"/>
    <property type="match status" value="1"/>
</dbReference>
<dbReference type="InterPro" id="IPR050491">
    <property type="entry name" value="AmpC-like"/>
</dbReference>
<dbReference type="PANTHER" id="PTHR46825">
    <property type="entry name" value="D-ALANYL-D-ALANINE-CARBOXYPEPTIDASE/ENDOPEPTIDASE AMPH"/>
    <property type="match status" value="1"/>
</dbReference>
<dbReference type="InterPro" id="IPR001466">
    <property type="entry name" value="Beta-lactam-related"/>
</dbReference>
<keyword evidence="4" id="KW-0378">Hydrolase</keyword>
<proteinExistence type="predicted"/>
<name>A0ABW1SWH1_9ACTN</name>
<evidence type="ECO:0000313" key="4">
    <source>
        <dbReference type="EMBL" id="MFC6236756.1"/>
    </source>
</evidence>
<evidence type="ECO:0000259" key="3">
    <source>
        <dbReference type="Pfam" id="PF00144"/>
    </source>
</evidence>
<dbReference type="RefSeq" id="WP_386763792.1">
    <property type="nucleotide sequence ID" value="NZ_JBHSTI010000002.1"/>
</dbReference>
<dbReference type="Gene3D" id="3.40.710.10">
    <property type="entry name" value="DD-peptidase/beta-lactamase superfamily"/>
    <property type="match status" value="1"/>
</dbReference>
<protein>
    <submittedName>
        <fullName evidence="4">Serine hydrolase domain-containing protein</fullName>
        <ecNumber evidence="4">3.-.-.-</ecNumber>
    </submittedName>
</protein>
<dbReference type="GO" id="GO:0016787">
    <property type="term" value="F:hydrolase activity"/>
    <property type="evidence" value="ECO:0007669"/>
    <property type="project" value="UniProtKB-KW"/>
</dbReference>
<feature type="region of interest" description="Disordered" evidence="1">
    <location>
        <begin position="27"/>
        <end position="52"/>
    </location>
</feature>
<comment type="caution">
    <text evidence="4">The sequence shown here is derived from an EMBL/GenBank/DDBJ whole genome shotgun (WGS) entry which is preliminary data.</text>
</comment>
<dbReference type="Proteomes" id="UP001596138">
    <property type="component" value="Unassembled WGS sequence"/>
</dbReference>
<reference evidence="5" key="1">
    <citation type="journal article" date="2019" name="Int. J. Syst. Evol. Microbiol.">
        <title>The Global Catalogue of Microorganisms (GCM) 10K type strain sequencing project: providing services to taxonomists for standard genome sequencing and annotation.</title>
        <authorList>
            <consortium name="The Broad Institute Genomics Platform"/>
            <consortium name="The Broad Institute Genome Sequencing Center for Infectious Disease"/>
            <person name="Wu L."/>
            <person name="Ma J."/>
        </authorList>
    </citation>
    <scope>NUCLEOTIDE SEQUENCE [LARGE SCALE GENOMIC DNA]</scope>
    <source>
        <strain evidence="5">CGMCC 4.7317</strain>
    </source>
</reference>
<dbReference type="EMBL" id="JBHSTI010000002">
    <property type="protein sequence ID" value="MFC6236756.1"/>
    <property type="molecule type" value="Genomic_DNA"/>
</dbReference>
<evidence type="ECO:0000256" key="2">
    <source>
        <dbReference type="SAM" id="SignalP"/>
    </source>
</evidence>
<evidence type="ECO:0000256" key="1">
    <source>
        <dbReference type="SAM" id="MobiDB-lite"/>
    </source>
</evidence>
<dbReference type="Pfam" id="PF00144">
    <property type="entry name" value="Beta-lactamase"/>
    <property type="match status" value="1"/>
</dbReference>
<gene>
    <name evidence="4" type="ORF">ACFQGU_02620</name>
</gene>
<dbReference type="PANTHER" id="PTHR46825:SF7">
    <property type="entry name" value="D-ALANYL-D-ALANINE CARBOXYPEPTIDASE"/>
    <property type="match status" value="1"/>
</dbReference>
<accession>A0ABW1SWH1</accession>